<evidence type="ECO:0000313" key="2">
    <source>
        <dbReference type="Proteomes" id="UP000887565"/>
    </source>
</evidence>
<name>A0A915KTT1_ROMCU</name>
<evidence type="ECO:0000313" key="3">
    <source>
        <dbReference type="WBParaSite" id="nRc.2.0.1.t42330-RA"/>
    </source>
</evidence>
<feature type="compositionally biased region" description="Basic and acidic residues" evidence="1">
    <location>
        <begin position="1"/>
        <end position="11"/>
    </location>
</feature>
<keyword evidence="2" id="KW-1185">Reference proteome</keyword>
<proteinExistence type="predicted"/>
<sequence>MAPIDNFDHNSTDNQSPLVSEKVGSEENDDNPITAAHWEAGPEFSKEEAPAEENEPEEEEVIVNEEPLEEAQKEWSNETGSEDPIDLDESRFSTGAMSSTTRASTIATVDHETTISDLEDTGGCPPLSGQCLNAGGTIVWNATQFNAYCLIELIGHYIGHSMRDHIIIKAVQEAFKIIQPITMCNLQHAYLTKQGPVL</sequence>
<feature type="compositionally biased region" description="Acidic residues" evidence="1">
    <location>
        <begin position="50"/>
        <end position="69"/>
    </location>
</feature>
<feature type="region of interest" description="Disordered" evidence="1">
    <location>
        <begin position="1"/>
        <end position="91"/>
    </location>
</feature>
<reference evidence="3" key="1">
    <citation type="submission" date="2022-11" db="UniProtKB">
        <authorList>
            <consortium name="WormBaseParasite"/>
        </authorList>
    </citation>
    <scope>IDENTIFICATION</scope>
</reference>
<evidence type="ECO:0000256" key="1">
    <source>
        <dbReference type="SAM" id="MobiDB-lite"/>
    </source>
</evidence>
<organism evidence="2 3">
    <name type="scientific">Romanomermis culicivorax</name>
    <name type="common">Nematode worm</name>
    <dbReference type="NCBI Taxonomy" id="13658"/>
    <lineage>
        <taxon>Eukaryota</taxon>
        <taxon>Metazoa</taxon>
        <taxon>Ecdysozoa</taxon>
        <taxon>Nematoda</taxon>
        <taxon>Enoplea</taxon>
        <taxon>Dorylaimia</taxon>
        <taxon>Mermithida</taxon>
        <taxon>Mermithoidea</taxon>
        <taxon>Mermithidae</taxon>
        <taxon>Romanomermis</taxon>
    </lineage>
</organism>
<dbReference type="WBParaSite" id="nRc.2.0.1.t42330-RA">
    <property type="protein sequence ID" value="nRc.2.0.1.t42330-RA"/>
    <property type="gene ID" value="nRc.2.0.1.g42330"/>
</dbReference>
<dbReference type="Proteomes" id="UP000887565">
    <property type="component" value="Unplaced"/>
</dbReference>
<accession>A0A915KTT1</accession>
<protein>
    <submittedName>
        <fullName evidence="3">Uncharacterized protein</fullName>
    </submittedName>
</protein>
<dbReference type="AlphaFoldDB" id="A0A915KTT1"/>